<sequence>MAQLQRVEGQTQLKCDADKFFDVWARKTFLVSKMCPQKFPKIELKNGSCWDKVNSVYVWNYAICDIGEKAKVKTRVEEVDEENRFVRYSYHGGLIMKKYYKTFNSKIQATPNCEGCSVKWSFEYEKMREDAPEPNMYIDFLLATARDVGACLCDA</sequence>
<evidence type="ECO:0000313" key="3">
    <source>
        <dbReference type="RefSeq" id="XP_021867182.1"/>
    </source>
</evidence>
<dbReference type="SUPFAM" id="SSF55961">
    <property type="entry name" value="Bet v1-like"/>
    <property type="match status" value="1"/>
</dbReference>
<organism evidence="2 3">
    <name type="scientific">Spinacia oleracea</name>
    <name type="common">Spinach</name>
    <dbReference type="NCBI Taxonomy" id="3562"/>
    <lineage>
        <taxon>Eukaryota</taxon>
        <taxon>Viridiplantae</taxon>
        <taxon>Streptophyta</taxon>
        <taxon>Embryophyta</taxon>
        <taxon>Tracheophyta</taxon>
        <taxon>Spermatophyta</taxon>
        <taxon>Magnoliopsida</taxon>
        <taxon>eudicotyledons</taxon>
        <taxon>Gunneridae</taxon>
        <taxon>Pentapetalae</taxon>
        <taxon>Caryophyllales</taxon>
        <taxon>Chenopodiaceae</taxon>
        <taxon>Chenopodioideae</taxon>
        <taxon>Anserineae</taxon>
        <taxon>Spinacia</taxon>
    </lineage>
</organism>
<dbReference type="PANTHER" id="PTHR31907">
    <property type="entry name" value="MLP-LIKE PROTEIN 423"/>
    <property type="match status" value="1"/>
</dbReference>
<dbReference type="OrthoDB" id="1858121at2759"/>
<dbReference type="SMART" id="SM01037">
    <property type="entry name" value="Bet_v_1"/>
    <property type="match status" value="1"/>
</dbReference>
<keyword evidence="2" id="KW-1185">Reference proteome</keyword>
<gene>
    <name evidence="3" type="primary">LOC110805864</name>
</gene>
<accession>A0A9R0JHG7</accession>
<reference evidence="3" key="2">
    <citation type="submission" date="2025-08" db="UniProtKB">
        <authorList>
            <consortium name="RefSeq"/>
        </authorList>
    </citation>
    <scope>IDENTIFICATION</scope>
    <source>
        <tissue evidence="3">Leaf</tissue>
    </source>
</reference>
<proteinExistence type="predicted"/>
<dbReference type="AlphaFoldDB" id="A0A9R0JHG7"/>
<dbReference type="InterPro" id="IPR000916">
    <property type="entry name" value="Bet_v_I/MLP"/>
</dbReference>
<dbReference type="GeneID" id="110805864"/>
<dbReference type="InterPro" id="IPR023393">
    <property type="entry name" value="START-like_dom_sf"/>
</dbReference>
<evidence type="ECO:0000313" key="2">
    <source>
        <dbReference type="Proteomes" id="UP000813463"/>
    </source>
</evidence>
<dbReference type="InterPro" id="IPR051761">
    <property type="entry name" value="MLP-like_ligand-binding"/>
</dbReference>
<evidence type="ECO:0000259" key="1">
    <source>
        <dbReference type="SMART" id="SM01037"/>
    </source>
</evidence>
<feature type="domain" description="Bet v I/Major latex protein" evidence="1">
    <location>
        <begin position="2"/>
        <end position="155"/>
    </location>
</feature>
<protein>
    <submittedName>
        <fullName evidence="3">Kirola</fullName>
    </submittedName>
</protein>
<dbReference type="Pfam" id="PF00407">
    <property type="entry name" value="Bet_v_1"/>
    <property type="match status" value="1"/>
</dbReference>
<dbReference type="RefSeq" id="XP_021867182.1">
    <property type="nucleotide sequence ID" value="XM_022011490.2"/>
</dbReference>
<reference evidence="2" key="1">
    <citation type="journal article" date="2021" name="Nat. Commun.">
        <title>Genomic analyses provide insights into spinach domestication and the genetic basis of agronomic traits.</title>
        <authorList>
            <person name="Cai X."/>
            <person name="Sun X."/>
            <person name="Xu C."/>
            <person name="Sun H."/>
            <person name="Wang X."/>
            <person name="Ge C."/>
            <person name="Zhang Z."/>
            <person name="Wang Q."/>
            <person name="Fei Z."/>
            <person name="Jiao C."/>
            <person name="Wang Q."/>
        </authorList>
    </citation>
    <scope>NUCLEOTIDE SEQUENCE [LARGE SCALE GENOMIC DNA]</scope>
    <source>
        <strain evidence="2">cv. Varoflay</strain>
    </source>
</reference>
<dbReference type="Gene3D" id="3.30.530.20">
    <property type="match status" value="1"/>
</dbReference>
<dbReference type="Proteomes" id="UP000813463">
    <property type="component" value="Chromosome 1"/>
</dbReference>
<dbReference type="KEGG" id="soe:110805864"/>
<name>A0A9R0JHG7_SPIOL</name>
<dbReference type="GO" id="GO:0006952">
    <property type="term" value="P:defense response"/>
    <property type="evidence" value="ECO:0007669"/>
    <property type="project" value="InterPro"/>
</dbReference>